<proteinExistence type="predicted"/>
<accession>A0A8S9FD15</accession>
<dbReference type="EMBL" id="QGKY02002305">
    <property type="protein sequence ID" value="KAF2531455.1"/>
    <property type="molecule type" value="Genomic_DNA"/>
</dbReference>
<reference evidence="1" key="1">
    <citation type="submission" date="2019-12" db="EMBL/GenBank/DDBJ databases">
        <title>Genome sequencing and annotation of Brassica cretica.</title>
        <authorList>
            <person name="Studholme D.J."/>
            <person name="Sarris P.F."/>
        </authorList>
    </citation>
    <scope>NUCLEOTIDE SEQUENCE</scope>
    <source>
        <strain evidence="1">PFS-102/07</strain>
        <tissue evidence="1">Leaf</tissue>
    </source>
</reference>
<protein>
    <submittedName>
        <fullName evidence="1">Uncharacterized protein</fullName>
    </submittedName>
</protein>
<comment type="caution">
    <text evidence="1">The sequence shown here is derived from an EMBL/GenBank/DDBJ whole genome shotgun (WGS) entry which is preliminary data.</text>
</comment>
<organism evidence="1">
    <name type="scientific">Brassica cretica</name>
    <name type="common">Mustard</name>
    <dbReference type="NCBI Taxonomy" id="69181"/>
    <lineage>
        <taxon>Eukaryota</taxon>
        <taxon>Viridiplantae</taxon>
        <taxon>Streptophyta</taxon>
        <taxon>Embryophyta</taxon>
        <taxon>Tracheophyta</taxon>
        <taxon>Spermatophyta</taxon>
        <taxon>Magnoliopsida</taxon>
        <taxon>eudicotyledons</taxon>
        <taxon>Gunneridae</taxon>
        <taxon>Pentapetalae</taxon>
        <taxon>rosids</taxon>
        <taxon>malvids</taxon>
        <taxon>Brassicales</taxon>
        <taxon>Brassicaceae</taxon>
        <taxon>Brassiceae</taxon>
        <taxon>Brassica</taxon>
    </lineage>
</organism>
<gene>
    <name evidence="1" type="ORF">F2Q70_00032866</name>
</gene>
<dbReference type="AlphaFoldDB" id="A0A8S9FD15"/>
<sequence length="117" mass="12949">MAGFDSGGIILYSGDGGRVCFQLRPFLKGSGEISSLDDLKLFDGWWFRFVRKLLLSGHMLRSWWVRLCPIPGSVSGGADEFCLRRIAVVGGGMEVFVDACFVFSAPSYTCCLRGFDY</sequence>
<evidence type="ECO:0000313" key="1">
    <source>
        <dbReference type="EMBL" id="KAF2531455.1"/>
    </source>
</evidence>
<name>A0A8S9FD15_BRACR</name>